<keyword evidence="7" id="KW-0472">Membrane</keyword>
<dbReference type="GO" id="GO:0016477">
    <property type="term" value="P:cell migration"/>
    <property type="evidence" value="ECO:0007669"/>
    <property type="project" value="TreeGrafter"/>
</dbReference>
<reference evidence="13 14" key="1">
    <citation type="submission" date="2024-04" db="EMBL/GenBank/DDBJ databases">
        <authorList>
            <consortium name="Genoscope - CEA"/>
            <person name="William W."/>
        </authorList>
    </citation>
    <scope>NUCLEOTIDE SEQUENCE [LARGE SCALE GENOMIC DNA]</scope>
</reference>
<evidence type="ECO:0000256" key="2">
    <source>
        <dbReference type="ARBA" id="ARBA00010260"/>
    </source>
</evidence>
<evidence type="ECO:0000256" key="3">
    <source>
        <dbReference type="ARBA" id="ARBA00022475"/>
    </source>
</evidence>
<dbReference type="EMBL" id="CAXITT010000461">
    <property type="protein sequence ID" value="CAL1541943.1"/>
    <property type="molecule type" value="Genomic_DNA"/>
</dbReference>
<dbReference type="GO" id="GO:1905475">
    <property type="term" value="P:regulation of protein localization to membrane"/>
    <property type="evidence" value="ECO:0007669"/>
    <property type="project" value="TreeGrafter"/>
</dbReference>
<dbReference type="PANTHER" id="PTHR10822:SF29">
    <property type="entry name" value="DIVISION ABNORMALLY DELAYED PROTEIN"/>
    <property type="match status" value="1"/>
</dbReference>
<evidence type="ECO:0000256" key="12">
    <source>
        <dbReference type="SAM" id="SignalP"/>
    </source>
</evidence>
<dbReference type="GO" id="GO:0009986">
    <property type="term" value="C:cell surface"/>
    <property type="evidence" value="ECO:0007669"/>
    <property type="project" value="TreeGrafter"/>
</dbReference>
<dbReference type="InterPro" id="IPR001863">
    <property type="entry name" value="Glypican"/>
</dbReference>
<feature type="chain" id="PRO_5043629129" description="Glypican-5" evidence="12">
    <location>
        <begin position="27"/>
        <end position="351"/>
    </location>
</feature>
<protein>
    <recommendedName>
        <fullName evidence="15">Glypican-5</fullName>
    </recommendedName>
</protein>
<name>A0AAV2I8Q8_LYMST</name>
<keyword evidence="9" id="KW-0357">Heparan sulfate</keyword>
<dbReference type="GO" id="GO:0005576">
    <property type="term" value="C:extracellular region"/>
    <property type="evidence" value="ECO:0007669"/>
    <property type="project" value="TreeGrafter"/>
</dbReference>
<comment type="caution">
    <text evidence="13">The sequence shown here is derived from an EMBL/GenBank/DDBJ whole genome shotgun (WGS) entry which is preliminary data.</text>
</comment>
<keyword evidence="6" id="KW-0654">Proteoglycan</keyword>
<proteinExistence type="inferred from homology"/>
<keyword evidence="4" id="KW-0336">GPI-anchor</keyword>
<evidence type="ECO:0000256" key="1">
    <source>
        <dbReference type="ARBA" id="ARBA00004609"/>
    </source>
</evidence>
<evidence type="ECO:0000313" key="13">
    <source>
        <dbReference type="EMBL" id="CAL1541943.1"/>
    </source>
</evidence>
<dbReference type="GO" id="GO:0090263">
    <property type="term" value="P:positive regulation of canonical Wnt signaling pathway"/>
    <property type="evidence" value="ECO:0007669"/>
    <property type="project" value="TreeGrafter"/>
</dbReference>
<organism evidence="13 14">
    <name type="scientific">Lymnaea stagnalis</name>
    <name type="common">Great pond snail</name>
    <name type="synonym">Helix stagnalis</name>
    <dbReference type="NCBI Taxonomy" id="6523"/>
    <lineage>
        <taxon>Eukaryota</taxon>
        <taxon>Metazoa</taxon>
        <taxon>Spiralia</taxon>
        <taxon>Lophotrochozoa</taxon>
        <taxon>Mollusca</taxon>
        <taxon>Gastropoda</taxon>
        <taxon>Heterobranchia</taxon>
        <taxon>Euthyneura</taxon>
        <taxon>Panpulmonata</taxon>
        <taxon>Hygrophila</taxon>
        <taxon>Lymnaeoidea</taxon>
        <taxon>Lymnaeidae</taxon>
        <taxon>Lymnaea</taxon>
    </lineage>
</organism>
<keyword evidence="10" id="KW-0449">Lipoprotein</keyword>
<comment type="subcellular location">
    <subcellularLocation>
        <location evidence="1">Cell membrane</location>
        <topology evidence="1">Lipid-anchor</topology>
        <topology evidence="1">GPI-anchor</topology>
    </subcellularLocation>
</comment>
<dbReference type="PANTHER" id="PTHR10822">
    <property type="entry name" value="GLYPICAN"/>
    <property type="match status" value="1"/>
</dbReference>
<evidence type="ECO:0000256" key="10">
    <source>
        <dbReference type="ARBA" id="ARBA00023288"/>
    </source>
</evidence>
<evidence type="ECO:0000256" key="8">
    <source>
        <dbReference type="ARBA" id="ARBA00023180"/>
    </source>
</evidence>
<evidence type="ECO:0000256" key="7">
    <source>
        <dbReference type="ARBA" id="ARBA00023136"/>
    </source>
</evidence>
<sequence length="351" mass="39509">MSVDSWSRVVFGGCVCVCLFANVVVAVSSCGAVRDVYQKQVGGLPEDVPLSPVSAVLTECSRTPEPSNESSCCSRAMEQTFVQSAQDYLRDSIKKSNHQLKQRINQSLTAFQDHLKLTTRETQAKIADALTLSYKIPKEEHTKVLDVFFGNLRMYLFGETHHTIGDIIDRFFRNLFPLVFDYVIIDPSKSKQMGQNFHGCLLQHYTALEPFGNVPTHLAKKLNYAFQRARVFSETLKVMQMTVDSVNNVTVDDECKKAVSRLQFCSMCGGHNEARPCRGLCLNVMRGCLSRISELSPSWDDLVMNFQNIQMGMFRQHNAQELLSYMDVNITDALLQASEDGPRIYSDVSTI</sequence>
<keyword evidence="5 12" id="KW-0732">Signal</keyword>
<dbReference type="Pfam" id="PF01153">
    <property type="entry name" value="Glypican"/>
    <property type="match status" value="1"/>
</dbReference>
<dbReference type="AlphaFoldDB" id="A0AAV2I8Q8"/>
<keyword evidence="8" id="KW-0325">Glycoprotein</keyword>
<evidence type="ECO:0000313" key="14">
    <source>
        <dbReference type="Proteomes" id="UP001497497"/>
    </source>
</evidence>
<evidence type="ECO:0008006" key="15">
    <source>
        <dbReference type="Google" id="ProtNLM"/>
    </source>
</evidence>
<dbReference type="Proteomes" id="UP001497497">
    <property type="component" value="Unassembled WGS sequence"/>
</dbReference>
<evidence type="ECO:0000256" key="6">
    <source>
        <dbReference type="ARBA" id="ARBA00022974"/>
    </source>
</evidence>
<accession>A0AAV2I8Q8</accession>
<evidence type="ECO:0000256" key="4">
    <source>
        <dbReference type="ARBA" id="ARBA00022622"/>
    </source>
</evidence>
<dbReference type="GO" id="GO:0005886">
    <property type="term" value="C:plasma membrane"/>
    <property type="evidence" value="ECO:0007669"/>
    <property type="project" value="UniProtKB-SubCell"/>
</dbReference>
<evidence type="ECO:0000256" key="9">
    <source>
        <dbReference type="ARBA" id="ARBA00023207"/>
    </source>
</evidence>
<evidence type="ECO:0000256" key="11">
    <source>
        <dbReference type="RuleBase" id="RU003518"/>
    </source>
</evidence>
<keyword evidence="14" id="KW-1185">Reference proteome</keyword>
<keyword evidence="3" id="KW-1003">Cell membrane</keyword>
<evidence type="ECO:0000256" key="5">
    <source>
        <dbReference type="ARBA" id="ARBA00022729"/>
    </source>
</evidence>
<gene>
    <name evidence="13" type="ORF">GSLYS_00015549001</name>
</gene>
<feature type="non-terminal residue" evidence="13">
    <location>
        <position position="351"/>
    </location>
</feature>
<dbReference type="GO" id="GO:0098552">
    <property type="term" value="C:side of membrane"/>
    <property type="evidence" value="ECO:0007669"/>
    <property type="project" value="UniProtKB-KW"/>
</dbReference>
<feature type="signal peptide" evidence="12">
    <location>
        <begin position="1"/>
        <end position="26"/>
    </location>
</feature>
<comment type="similarity">
    <text evidence="2 11">Belongs to the glypican family.</text>
</comment>